<keyword evidence="16" id="KW-0829">Tyrosine-protein kinase</keyword>
<evidence type="ECO:0000256" key="15">
    <source>
        <dbReference type="ARBA" id="ARBA00023136"/>
    </source>
</evidence>
<evidence type="ECO:0000256" key="11">
    <source>
        <dbReference type="ARBA" id="ARBA00022777"/>
    </source>
</evidence>
<dbReference type="PROSITE" id="PS00791">
    <property type="entry name" value="RECEPTOR_TYR_KIN_V_2"/>
    <property type="match status" value="1"/>
</dbReference>
<dbReference type="SUPFAM" id="SSF47769">
    <property type="entry name" value="SAM/Pointed domain"/>
    <property type="match status" value="1"/>
</dbReference>
<evidence type="ECO:0000256" key="17">
    <source>
        <dbReference type="ARBA" id="ARBA00023170"/>
    </source>
</evidence>
<dbReference type="Proteomes" id="UP000694701">
    <property type="component" value="Unplaced"/>
</dbReference>
<dbReference type="PROSITE" id="PS51550">
    <property type="entry name" value="EPH_LBD"/>
    <property type="match status" value="1"/>
</dbReference>
<keyword evidence="13" id="KW-0524">Neurogenesis</keyword>
<dbReference type="CDD" id="cd10478">
    <property type="entry name" value="EphR_LBD_B3"/>
    <property type="match status" value="1"/>
</dbReference>
<dbReference type="PANTHER" id="PTHR46877:SF6">
    <property type="entry name" value="EPHRIN TYPE-B RECEPTOR 3"/>
    <property type="match status" value="1"/>
</dbReference>
<dbReference type="InterPro" id="IPR003961">
    <property type="entry name" value="FN3_dom"/>
</dbReference>
<dbReference type="Gene3D" id="2.60.40.10">
    <property type="entry name" value="Immunoglobulins"/>
    <property type="match status" value="1"/>
</dbReference>
<evidence type="ECO:0000259" key="29">
    <source>
        <dbReference type="PROSITE" id="PS51550"/>
    </source>
</evidence>
<dbReference type="PROSITE" id="PS00109">
    <property type="entry name" value="PROTEIN_KINASE_TYR"/>
    <property type="match status" value="1"/>
</dbReference>
<evidence type="ECO:0000256" key="6">
    <source>
        <dbReference type="ARBA" id="ARBA00022553"/>
    </source>
</evidence>
<dbReference type="PRINTS" id="PR00109">
    <property type="entry name" value="TYRKINASE"/>
</dbReference>
<evidence type="ECO:0000259" key="28">
    <source>
        <dbReference type="PROSITE" id="PS50853"/>
    </source>
</evidence>
<dbReference type="Gene3D" id="3.30.200.20">
    <property type="entry name" value="Phosphorylase Kinase, domain 1"/>
    <property type="match status" value="1"/>
</dbReference>
<dbReference type="PROSITE" id="PS50011">
    <property type="entry name" value="PROTEIN_KINASE_DOM"/>
    <property type="match status" value="1"/>
</dbReference>
<dbReference type="CDD" id="cd00063">
    <property type="entry name" value="FN3"/>
    <property type="match status" value="1"/>
</dbReference>
<keyword evidence="10 22" id="KW-0547">Nucleotide-binding</keyword>
<evidence type="ECO:0000256" key="24">
    <source>
        <dbReference type="PROSITE-ProRule" id="PRU10141"/>
    </source>
</evidence>
<evidence type="ECO:0000256" key="25">
    <source>
        <dbReference type="SAM" id="Phobius"/>
    </source>
</evidence>
<sequence length="965" mass="107021">MTMPSGSPTKLFRHSAVFSLLILYLKLSGSLFFCFAETLMDTKWATTELAWTSHPETGWEEVSGYDDAMNPIRTYQVCNVRELNQNNWLRSDFIPRKDVLRVYVEMKFTVRDCNSIPNIPGSCKETFNLFYYESDSDSATATSPFWMENPYVKVDTIAPDESFSMLESGRVNTKIRSFGPLSKAGFYLAFQDLGACMSLISVRVFYKKCSTTIAYFAVFPETATGAEATSLVIAPGTCVPNALEVSVPLKLYCNGDGEWMVPVGSCTCMAGFEPAVKDTQCQACSPGTFKSKQGEGFCSPCPPNSRTSSGAASICSCRTGYYRADNDSPDSGCTTVPSAPRSVISSVNETSLVLEWSEPRDQGGREDLLYNVICKKCLPERGTCTRCDDNVDISPRHLGLTERHVTVRNLQAHTQYSFEIQAVNGVSNKSPYTPQFASVNITTNQAAPSAVPTVHLMGASANTMSLSWLPPEKPNGHSITIAPLPSSLSLSLSLSLRARTVAGYGRYSSPTDFTDADKTLQEQLPLIVGSLTAGLVFIIVVVVIAIVCLRKQRNGSESEYTEKLQQYITPGMKVYIDPFTYEDPNEAIREFAKEIDVSCVKIEEVIGAGEFGEVCRGRLKLPGRREIIVAIKTLKAGYTERQRRDFLSEASIMGQFDHPNIIRLEGVVTKSRPVMIVTEFMENGALDSFLRLNDGQFTVIQLVGMLRGIAAGMKYLSDMNYVHRDLAARNILVNSNLVCKVSDFGLSRFLEDDATDPTYTSSLGGKIPIRWTAPEAIAYRKFTSASDVWSYGIVMWEVMSYGERPYWDMSNQDVINAVEQDYRLPPPMDCPTALHQLMLDCWVKERNLRPKFSQIVNTLDKLIRNAASLKVVTSTHSGASQPLLDRCVPDYTTFTTVGDWLDAIKMSRYRDNFLNAGFASFDLVAQMTAEDLLRIGVTLAGHQKKILGSIQDMRLQMNQTLPVQV</sequence>
<dbReference type="PIRSF" id="PIRSF000666">
    <property type="entry name" value="TyrPK_ephrin_receptor"/>
    <property type="match status" value="1"/>
</dbReference>
<evidence type="ECO:0000256" key="7">
    <source>
        <dbReference type="ARBA" id="ARBA00022679"/>
    </source>
</evidence>
<keyword evidence="6" id="KW-0597">Phosphoprotein</keyword>
<evidence type="ECO:0000256" key="16">
    <source>
        <dbReference type="ARBA" id="ARBA00023137"/>
    </source>
</evidence>
<dbReference type="GO" id="GO:0005524">
    <property type="term" value="F:ATP binding"/>
    <property type="evidence" value="ECO:0007669"/>
    <property type="project" value="UniProtKB-UniRule"/>
</dbReference>
<evidence type="ECO:0000256" key="23">
    <source>
        <dbReference type="PIRSR" id="PIRSR000666-3"/>
    </source>
</evidence>
<evidence type="ECO:0000256" key="4">
    <source>
        <dbReference type="ARBA" id="ARBA00022473"/>
    </source>
</evidence>
<evidence type="ECO:0000313" key="31">
    <source>
        <dbReference type="Proteomes" id="UP000694701"/>
    </source>
</evidence>
<organism evidence="30 31">
    <name type="scientific">Cyprinus carpio</name>
    <name type="common">Common carp</name>
    <dbReference type="NCBI Taxonomy" id="7962"/>
    <lineage>
        <taxon>Eukaryota</taxon>
        <taxon>Metazoa</taxon>
        <taxon>Chordata</taxon>
        <taxon>Craniata</taxon>
        <taxon>Vertebrata</taxon>
        <taxon>Euteleostomi</taxon>
        <taxon>Actinopterygii</taxon>
        <taxon>Neopterygii</taxon>
        <taxon>Teleostei</taxon>
        <taxon>Ostariophysi</taxon>
        <taxon>Cypriniformes</taxon>
        <taxon>Cyprinidae</taxon>
        <taxon>Cyprininae</taxon>
        <taxon>Cyprinus</taxon>
    </lineage>
</organism>
<evidence type="ECO:0000256" key="12">
    <source>
        <dbReference type="ARBA" id="ARBA00022840"/>
    </source>
</evidence>
<dbReference type="Pfam" id="PF07714">
    <property type="entry name" value="PK_Tyr_Ser-Thr"/>
    <property type="match status" value="1"/>
</dbReference>
<reference evidence="30" key="1">
    <citation type="submission" date="2025-08" db="UniProtKB">
        <authorList>
            <consortium name="Ensembl"/>
        </authorList>
    </citation>
    <scope>IDENTIFICATION</scope>
</reference>
<dbReference type="Pfam" id="PF00041">
    <property type="entry name" value="fn3"/>
    <property type="match status" value="1"/>
</dbReference>
<dbReference type="InterPro" id="IPR017441">
    <property type="entry name" value="Protein_kinase_ATP_BS"/>
</dbReference>
<dbReference type="InterPro" id="IPR050449">
    <property type="entry name" value="Ephrin_rcpt_TKs"/>
</dbReference>
<dbReference type="InterPro" id="IPR020635">
    <property type="entry name" value="Tyr_kinase_cat_dom"/>
</dbReference>
<evidence type="ECO:0000256" key="18">
    <source>
        <dbReference type="ARBA" id="ARBA00023273"/>
    </source>
</evidence>
<dbReference type="PROSITE" id="PS00107">
    <property type="entry name" value="PROTEIN_KINASE_ATP"/>
    <property type="match status" value="1"/>
</dbReference>
<dbReference type="Gene3D" id="1.10.510.10">
    <property type="entry name" value="Transferase(Phosphotransferase) domain 1"/>
    <property type="match status" value="1"/>
</dbReference>
<keyword evidence="18" id="KW-0966">Cell projection</keyword>
<proteinExistence type="predicted"/>
<dbReference type="PROSITE" id="PS00790">
    <property type="entry name" value="RECEPTOR_TYR_KIN_V_1"/>
    <property type="match status" value="1"/>
</dbReference>
<dbReference type="Pfam" id="PF25599">
    <property type="entry name" value="Ephrin_CRD"/>
    <property type="match status" value="1"/>
</dbReference>
<evidence type="ECO:0000256" key="19">
    <source>
        <dbReference type="ARBA" id="ARBA00038546"/>
    </source>
</evidence>
<evidence type="ECO:0000256" key="20">
    <source>
        <dbReference type="ARBA" id="ARBA00040789"/>
    </source>
</evidence>
<dbReference type="InterPro" id="IPR027936">
    <property type="entry name" value="Eph_TM"/>
</dbReference>
<dbReference type="SMART" id="SM00615">
    <property type="entry name" value="EPH_lbd"/>
    <property type="match status" value="1"/>
</dbReference>
<dbReference type="GO" id="GO:0005005">
    <property type="term" value="F:transmembrane-ephrin receptor activity"/>
    <property type="evidence" value="ECO:0007669"/>
    <property type="project" value="TreeGrafter"/>
</dbReference>
<comment type="subcellular location">
    <subcellularLocation>
        <location evidence="1">Cell membrane</location>
        <topology evidence="1">Single-pass type I membrane protein</topology>
    </subcellularLocation>
    <subcellularLocation>
        <location evidence="2">Cell projection</location>
        <location evidence="2">Dendrite</location>
    </subcellularLocation>
</comment>
<dbReference type="PROSITE" id="PS50853">
    <property type="entry name" value="FN3"/>
    <property type="match status" value="1"/>
</dbReference>
<protein>
    <recommendedName>
        <fullName evidence="20">Ephrin type-B receptor 3</fullName>
        <ecNumber evidence="3">2.7.10.1</ecNumber>
    </recommendedName>
</protein>
<dbReference type="Pfam" id="PF14575">
    <property type="entry name" value="EphA2_TM"/>
    <property type="match status" value="1"/>
</dbReference>
<dbReference type="InterPro" id="IPR001426">
    <property type="entry name" value="Tyr_kinase_rcpt_V_CS"/>
</dbReference>
<evidence type="ECO:0000259" key="27">
    <source>
        <dbReference type="PROSITE" id="PS50105"/>
    </source>
</evidence>
<dbReference type="InterPro" id="IPR008266">
    <property type="entry name" value="Tyr_kinase_AS"/>
</dbReference>
<dbReference type="AlphaFoldDB" id="A0A8C2Q557"/>
<dbReference type="SMART" id="SM00060">
    <property type="entry name" value="FN3"/>
    <property type="match status" value="2"/>
</dbReference>
<dbReference type="GO" id="GO:0030425">
    <property type="term" value="C:dendrite"/>
    <property type="evidence" value="ECO:0007669"/>
    <property type="project" value="UniProtKB-SubCell"/>
</dbReference>
<keyword evidence="17" id="KW-0675">Receptor</keyword>
<keyword evidence="14 25" id="KW-1133">Transmembrane helix</keyword>
<keyword evidence="23" id="KW-1015">Disulfide bond</keyword>
<keyword evidence="8 25" id="KW-0812">Transmembrane</keyword>
<dbReference type="InterPro" id="IPR016257">
    <property type="entry name" value="Tyr_kinase_ephrin_rcpt"/>
</dbReference>
<dbReference type="SUPFAM" id="SSF49265">
    <property type="entry name" value="Fibronectin type III"/>
    <property type="match status" value="1"/>
</dbReference>
<feature type="active site" description="Proton acceptor" evidence="21">
    <location>
        <position position="725"/>
    </location>
</feature>
<keyword evidence="11" id="KW-0418">Kinase</keyword>
<evidence type="ECO:0000256" key="14">
    <source>
        <dbReference type="ARBA" id="ARBA00022989"/>
    </source>
</evidence>
<dbReference type="Pfam" id="PF01404">
    <property type="entry name" value="Ephrin_lbd"/>
    <property type="match status" value="1"/>
</dbReference>
<dbReference type="CDD" id="cd05065">
    <property type="entry name" value="PTKc_EphR_B"/>
    <property type="match status" value="1"/>
</dbReference>
<evidence type="ECO:0000256" key="2">
    <source>
        <dbReference type="ARBA" id="ARBA00004279"/>
    </source>
</evidence>
<dbReference type="GO" id="GO:0007411">
    <property type="term" value="P:axon guidance"/>
    <property type="evidence" value="ECO:0007669"/>
    <property type="project" value="TreeGrafter"/>
</dbReference>
<dbReference type="InterPro" id="IPR001090">
    <property type="entry name" value="Ephrin_rcpt_lig-bd_dom"/>
</dbReference>
<evidence type="ECO:0000256" key="9">
    <source>
        <dbReference type="ARBA" id="ARBA00022737"/>
    </source>
</evidence>
<feature type="disulfide bond" evidence="23">
    <location>
        <begin position="78"/>
        <end position="196"/>
    </location>
</feature>
<dbReference type="InterPro" id="IPR011009">
    <property type="entry name" value="Kinase-like_dom_sf"/>
</dbReference>
<dbReference type="InterPro" id="IPR013761">
    <property type="entry name" value="SAM/pointed_sf"/>
</dbReference>
<feature type="binding site" evidence="22 24">
    <location>
        <position position="632"/>
    </location>
    <ligand>
        <name>ATP</name>
        <dbReference type="ChEBI" id="CHEBI:30616"/>
    </ligand>
</feature>
<keyword evidence="9" id="KW-0677">Repeat</keyword>
<feature type="domain" description="Eph LBD" evidence="29">
    <location>
        <begin position="36"/>
        <end position="214"/>
    </location>
</feature>
<feature type="transmembrane region" description="Helical" evidence="25">
    <location>
        <begin position="526"/>
        <end position="549"/>
    </location>
</feature>
<evidence type="ECO:0000259" key="26">
    <source>
        <dbReference type="PROSITE" id="PS50011"/>
    </source>
</evidence>
<evidence type="ECO:0000256" key="1">
    <source>
        <dbReference type="ARBA" id="ARBA00004251"/>
    </source>
</evidence>
<dbReference type="Gene3D" id="2.10.50.10">
    <property type="entry name" value="Tumor Necrosis Factor Receptor, subunit A, domain 2"/>
    <property type="match status" value="1"/>
</dbReference>
<dbReference type="SUPFAM" id="SSF56112">
    <property type="entry name" value="Protein kinase-like (PK-like)"/>
    <property type="match status" value="1"/>
</dbReference>
<dbReference type="SUPFAM" id="SSF49785">
    <property type="entry name" value="Galactose-binding domain-like"/>
    <property type="match status" value="1"/>
</dbReference>
<dbReference type="Gene3D" id="2.60.120.260">
    <property type="entry name" value="Galactose-binding domain-like"/>
    <property type="match status" value="1"/>
</dbReference>
<keyword evidence="4" id="KW-0217">Developmental protein</keyword>
<keyword evidence="12 22" id="KW-0067">ATP-binding</keyword>
<dbReference type="SMART" id="SM00454">
    <property type="entry name" value="SAM"/>
    <property type="match status" value="1"/>
</dbReference>
<evidence type="ECO:0000256" key="10">
    <source>
        <dbReference type="ARBA" id="ARBA00022741"/>
    </source>
</evidence>
<keyword evidence="7" id="KW-0808">Transferase</keyword>
<dbReference type="InterPro" id="IPR001245">
    <property type="entry name" value="Ser-Thr/Tyr_kinase_cat_dom"/>
</dbReference>
<evidence type="ECO:0000256" key="21">
    <source>
        <dbReference type="PIRSR" id="PIRSR000666-1"/>
    </source>
</evidence>
<dbReference type="EC" id="2.7.10.1" evidence="3"/>
<feature type="binding site" evidence="22">
    <location>
        <begin position="606"/>
        <end position="614"/>
    </location>
    <ligand>
        <name>ATP</name>
        <dbReference type="ChEBI" id="CHEBI:30616"/>
    </ligand>
</feature>
<dbReference type="InterPro" id="IPR001660">
    <property type="entry name" value="SAM"/>
</dbReference>
<keyword evidence="5" id="KW-1003">Cell membrane</keyword>
<dbReference type="Gene3D" id="2.60.40.1770">
    <property type="entry name" value="ephrin a2 ectodomain"/>
    <property type="match status" value="1"/>
</dbReference>
<dbReference type="Pfam" id="PF00536">
    <property type="entry name" value="SAM_1"/>
    <property type="match status" value="1"/>
</dbReference>
<dbReference type="GO" id="GO:0005886">
    <property type="term" value="C:plasma membrane"/>
    <property type="evidence" value="ECO:0007669"/>
    <property type="project" value="UniProtKB-SubCell"/>
</dbReference>
<dbReference type="SMART" id="SM01411">
    <property type="entry name" value="Ephrin_rec_like"/>
    <property type="match status" value="1"/>
</dbReference>
<evidence type="ECO:0000313" key="30">
    <source>
        <dbReference type="Ensembl" id="ENSCCRP00020106366.1"/>
    </source>
</evidence>
<dbReference type="PANTHER" id="PTHR46877">
    <property type="entry name" value="EPH RECEPTOR A5"/>
    <property type="match status" value="1"/>
</dbReference>
<feature type="disulfide bond" evidence="23">
    <location>
        <begin position="113"/>
        <end position="123"/>
    </location>
</feature>
<dbReference type="InterPro" id="IPR034245">
    <property type="entry name" value="EphB3_rcpt_lig-bd"/>
</dbReference>
<keyword evidence="15 25" id="KW-0472">Membrane</keyword>
<evidence type="ECO:0000256" key="13">
    <source>
        <dbReference type="ARBA" id="ARBA00022902"/>
    </source>
</evidence>
<evidence type="ECO:0000256" key="22">
    <source>
        <dbReference type="PIRSR" id="PIRSR000666-2"/>
    </source>
</evidence>
<dbReference type="InterPro" id="IPR009030">
    <property type="entry name" value="Growth_fac_rcpt_cys_sf"/>
</dbReference>
<dbReference type="SMART" id="SM00219">
    <property type="entry name" value="TyrKc"/>
    <property type="match status" value="1"/>
</dbReference>
<comment type="subunit">
    <text evidence="19">Heterotetramer upon binding of the ligand. The heterotetramer is composed of an ephrin dimer and a receptor dimer. Oligomerization is probably required to induce biological responses.</text>
</comment>
<dbReference type="InterPro" id="IPR008979">
    <property type="entry name" value="Galactose-bd-like_sf"/>
</dbReference>
<feature type="domain" description="SAM" evidence="27">
    <location>
        <begin position="892"/>
        <end position="956"/>
    </location>
</feature>
<dbReference type="PROSITE" id="PS50105">
    <property type="entry name" value="SAM_DOMAIN"/>
    <property type="match status" value="1"/>
</dbReference>
<dbReference type="GO" id="GO:0060429">
    <property type="term" value="P:epithelium development"/>
    <property type="evidence" value="ECO:0007669"/>
    <property type="project" value="UniProtKB-ARBA"/>
</dbReference>
<dbReference type="Gene3D" id="1.10.150.50">
    <property type="entry name" value="Transcription Factor, Ets-1"/>
    <property type="match status" value="1"/>
</dbReference>
<evidence type="ECO:0000256" key="3">
    <source>
        <dbReference type="ARBA" id="ARBA00011902"/>
    </source>
</evidence>
<dbReference type="InterPro" id="IPR013783">
    <property type="entry name" value="Ig-like_fold"/>
</dbReference>
<accession>A0A8C2Q557</accession>
<dbReference type="SUPFAM" id="SSF57184">
    <property type="entry name" value="Growth factor receptor domain"/>
    <property type="match status" value="1"/>
</dbReference>
<name>A0A8C2Q557_CYPCA</name>
<dbReference type="Ensembl" id="ENSCCRT00020116194.1">
    <property type="protein sequence ID" value="ENSCCRP00020106366.1"/>
    <property type="gene ID" value="ENSCCRG00020048473.1"/>
</dbReference>
<feature type="domain" description="Protein kinase" evidence="26">
    <location>
        <begin position="600"/>
        <end position="863"/>
    </location>
</feature>
<evidence type="ECO:0000256" key="8">
    <source>
        <dbReference type="ARBA" id="ARBA00022692"/>
    </source>
</evidence>
<evidence type="ECO:0000256" key="5">
    <source>
        <dbReference type="ARBA" id="ARBA00022475"/>
    </source>
</evidence>
<dbReference type="InterPro" id="IPR036116">
    <property type="entry name" value="FN3_sf"/>
</dbReference>
<feature type="domain" description="Fibronectin type-III" evidence="28">
    <location>
        <begin position="336"/>
        <end position="446"/>
    </location>
</feature>
<dbReference type="InterPro" id="IPR000719">
    <property type="entry name" value="Prot_kinase_dom"/>
</dbReference>